<evidence type="ECO:0000313" key="1">
    <source>
        <dbReference type="EMBL" id="KAK5848853.1"/>
    </source>
</evidence>
<accession>A0AAN7WGL9</accession>
<sequence>MFTKTEQTEENGLILVMAPICLRTVVNISESTPEIRPVNPCPNCSPIINPSILLSDSSSRRSPMLDLT</sequence>
<dbReference type="EMBL" id="JAUZQC010000024">
    <property type="protein sequence ID" value="KAK5848853.1"/>
    <property type="molecule type" value="Genomic_DNA"/>
</dbReference>
<evidence type="ECO:0000313" key="2">
    <source>
        <dbReference type="Proteomes" id="UP001346869"/>
    </source>
</evidence>
<comment type="caution">
    <text evidence="1">The sequence shown here is derived from an EMBL/GenBank/DDBJ whole genome shotgun (WGS) entry which is preliminary data.</text>
</comment>
<protein>
    <submittedName>
        <fullName evidence="1">Uncharacterized protein</fullName>
    </submittedName>
</protein>
<reference evidence="1 2" key="1">
    <citation type="journal article" date="2023" name="Genes (Basel)">
        <title>Chromosome-Level Genome Assembly and Circadian Gene Repertoire of the Patagonia Blennie Eleginops maclovinus-The Closest Ancestral Proxy of Antarctic Cryonotothenioids.</title>
        <authorList>
            <person name="Cheng C.C."/>
            <person name="Rivera-Colon A.G."/>
            <person name="Minhas B.F."/>
            <person name="Wilson L."/>
            <person name="Rayamajhi N."/>
            <person name="Vargas-Chacoff L."/>
            <person name="Catchen J.M."/>
        </authorList>
    </citation>
    <scope>NUCLEOTIDE SEQUENCE [LARGE SCALE GENOMIC DNA]</scope>
    <source>
        <strain evidence="1">JMC-PN-2008</strain>
    </source>
</reference>
<gene>
    <name evidence="1" type="ORF">PBY51_008541</name>
</gene>
<dbReference type="Proteomes" id="UP001346869">
    <property type="component" value="Unassembled WGS sequence"/>
</dbReference>
<dbReference type="AlphaFoldDB" id="A0AAN7WGL9"/>
<reference evidence="1 2" key="2">
    <citation type="journal article" date="2023" name="Mol. Biol. Evol.">
        <title>Genomics of Secondarily Temperate Adaptation in the Only Non-Antarctic Icefish.</title>
        <authorList>
            <person name="Rivera-Colon A.G."/>
            <person name="Rayamajhi N."/>
            <person name="Minhas B.F."/>
            <person name="Madrigal G."/>
            <person name="Bilyk K.T."/>
            <person name="Yoon V."/>
            <person name="Hune M."/>
            <person name="Gregory S."/>
            <person name="Cheng C.H.C."/>
            <person name="Catchen J.M."/>
        </authorList>
    </citation>
    <scope>NUCLEOTIDE SEQUENCE [LARGE SCALE GENOMIC DNA]</scope>
    <source>
        <strain evidence="1">JMC-PN-2008</strain>
    </source>
</reference>
<organism evidence="1 2">
    <name type="scientific">Eleginops maclovinus</name>
    <name type="common">Patagonian blennie</name>
    <name type="synonym">Eleginus maclovinus</name>
    <dbReference type="NCBI Taxonomy" id="56733"/>
    <lineage>
        <taxon>Eukaryota</taxon>
        <taxon>Metazoa</taxon>
        <taxon>Chordata</taxon>
        <taxon>Craniata</taxon>
        <taxon>Vertebrata</taxon>
        <taxon>Euteleostomi</taxon>
        <taxon>Actinopterygii</taxon>
        <taxon>Neopterygii</taxon>
        <taxon>Teleostei</taxon>
        <taxon>Neoteleostei</taxon>
        <taxon>Acanthomorphata</taxon>
        <taxon>Eupercaria</taxon>
        <taxon>Perciformes</taxon>
        <taxon>Notothenioidei</taxon>
        <taxon>Eleginopidae</taxon>
        <taxon>Eleginops</taxon>
    </lineage>
</organism>
<proteinExistence type="predicted"/>
<name>A0AAN7WGL9_ELEMC</name>
<keyword evidence="2" id="KW-1185">Reference proteome</keyword>